<dbReference type="InterPro" id="IPR045247">
    <property type="entry name" value="Oye-like"/>
</dbReference>
<evidence type="ECO:0000313" key="3">
    <source>
        <dbReference type="Proteomes" id="UP000236664"/>
    </source>
</evidence>
<organism evidence="2 3">
    <name type="scientific">Gibberella nygamai</name>
    <name type="common">Bean root rot disease fungus</name>
    <name type="synonym">Fusarium nygamai</name>
    <dbReference type="NCBI Taxonomy" id="42673"/>
    <lineage>
        <taxon>Eukaryota</taxon>
        <taxon>Fungi</taxon>
        <taxon>Dikarya</taxon>
        <taxon>Ascomycota</taxon>
        <taxon>Pezizomycotina</taxon>
        <taxon>Sordariomycetes</taxon>
        <taxon>Hypocreomycetidae</taxon>
        <taxon>Hypocreales</taxon>
        <taxon>Nectriaceae</taxon>
        <taxon>Fusarium</taxon>
        <taxon>Fusarium fujikuroi species complex</taxon>
    </lineage>
</organism>
<reference evidence="2 3" key="1">
    <citation type="submission" date="2017-06" db="EMBL/GenBank/DDBJ databases">
        <title>Genome of Fusarium nygamai isolate CS10214.</title>
        <authorList>
            <person name="Gardiner D.M."/>
            <person name="Obanor F."/>
            <person name="Kazan K."/>
        </authorList>
    </citation>
    <scope>NUCLEOTIDE SEQUENCE [LARGE SCALE GENOMIC DNA]</scope>
    <source>
        <strain evidence="2 3">CS10214</strain>
    </source>
</reference>
<evidence type="ECO:0000313" key="2">
    <source>
        <dbReference type="EMBL" id="PNP84168.1"/>
    </source>
</evidence>
<dbReference type="InterPro" id="IPR013785">
    <property type="entry name" value="Aldolase_TIM"/>
</dbReference>
<comment type="caution">
    <text evidence="2">The sequence shown here is derived from an EMBL/GenBank/DDBJ whole genome shotgun (WGS) entry which is preliminary data.</text>
</comment>
<gene>
    <name evidence="2" type="ORF">FNYG_02856</name>
</gene>
<keyword evidence="3" id="KW-1185">Reference proteome</keyword>
<accession>A0A2K0WPI0</accession>
<dbReference type="PANTHER" id="PTHR22893:SF91">
    <property type="entry name" value="NADPH DEHYDROGENASE 2-RELATED"/>
    <property type="match status" value="1"/>
</dbReference>
<dbReference type="GO" id="GO:0010181">
    <property type="term" value="F:FMN binding"/>
    <property type="evidence" value="ECO:0007669"/>
    <property type="project" value="InterPro"/>
</dbReference>
<dbReference type="SUPFAM" id="SSF51395">
    <property type="entry name" value="FMN-linked oxidoreductases"/>
    <property type="match status" value="1"/>
</dbReference>
<dbReference type="Proteomes" id="UP000236664">
    <property type="component" value="Unassembled WGS sequence"/>
</dbReference>
<sequence>MVQRQDTTTLLNAQWLLYQALVDPNAVHAKGAFILCQLWALGRIADPDLVPAILGPGSQPFFKDDDVTRKIPDNFTVMSEAGIDDFVGYCRQAALNAMEASFMEPMDTSSITDPDLPAGTRNCWSLTKYNRSVFYEKNEVGNSE</sequence>
<keyword evidence="1" id="KW-0285">Flavoprotein</keyword>
<dbReference type="AlphaFoldDB" id="A0A2K0WPI0"/>
<dbReference type="Gene3D" id="3.20.20.70">
    <property type="entry name" value="Aldolase class I"/>
    <property type="match status" value="1"/>
</dbReference>
<evidence type="ECO:0000256" key="1">
    <source>
        <dbReference type="ARBA" id="ARBA00022630"/>
    </source>
</evidence>
<dbReference type="OrthoDB" id="276546at2759"/>
<dbReference type="GO" id="GO:0016491">
    <property type="term" value="F:oxidoreductase activity"/>
    <property type="evidence" value="ECO:0007669"/>
    <property type="project" value="InterPro"/>
</dbReference>
<protein>
    <submittedName>
        <fullName evidence="2">Uncharacterized protein</fullName>
    </submittedName>
</protein>
<name>A0A2K0WPI0_GIBNY</name>
<dbReference type="PANTHER" id="PTHR22893">
    <property type="entry name" value="NADH OXIDOREDUCTASE-RELATED"/>
    <property type="match status" value="1"/>
</dbReference>
<proteinExistence type="predicted"/>
<dbReference type="EMBL" id="MTQA01000047">
    <property type="protein sequence ID" value="PNP84168.1"/>
    <property type="molecule type" value="Genomic_DNA"/>
</dbReference>
<dbReference type="STRING" id="42673.A0A2K0WPI0"/>